<evidence type="ECO:0000313" key="3">
    <source>
        <dbReference type="EMBL" id="GJE84501.1"/>
    </source>
</evidence>
<accession>A0A9P3FXP6</accession>
<dbReference type="AlphaFoldDB" id="A0A9P3FXP6"/>
<dbReference type="Gene3D" id="3.40.50.300">
    <property type="entry name" value="P-loop containing nucleotide triphosphate hydrolases"/>
    <property type="match status" value="1"/>
</dbReference>
<dbReference type="SUPFAM" id="SSF52540">
    <property type="entry name" value="P-loop containing nucleoside triphosphate hydrolases"/>
    <property type="match status" value="1"/>
</dbReference>
<keyword evidence="4" id="KW-1185">Reference proteome</keyword>
<gene>
    <name evidence="3" type="ORF">PsYK624_005770</name>
</gene>
<feature type="region of interest" description="Disordered" evidence="1">
    <location>
        <begin position="13"/>
        <end position="45"/>
    </location>
</feature>
<comment type="caution">
    <text evidence="3">The sequence shown here is derived from an EMBL/GenBank/DDBJ whole genome shotgun (WGS) entry which is preliminary data.</text>
</comment>
<dbReference type="OrthoDB" id="10042665at2759"/>
<name>A0A9P3FXP6_9APHY</name>
<dbReference type="Proteomes" id="UP000703269">
    <property type="component" value="Unassembled WGS sequence"/>
</dbReference>
<feature type="region of interest" description="Disordered" evidence="1">
    <location>
        <begin position="261"/>
        <end position="285"/>
    </location>
</feature>
<feature type="domain" description="AAA+ ATPase" evidence="2">
    <location>
        <begin position="472"/>
        <end position="597"/>
    </location>
</feature>
<proteinExistence type="predicted"/>
<dbReference type="EMBL" id="BPQB01000001">
    <property type="protein sequence ID" value="GJE84501.1"/>
    <property type="molecule type" value="Genomic_DNA"/>
</dbReference>
<evidence type="ECO:0000313" key="4">
    <source>
        <dbReference type="Proteomes" id="UP000703269"/>
    </source>
</evidence>
<organism evidence="3 4">
    <name type="scientific">Phanerochaete sordida</name>
    <dbReference type="NCBI Taxonomy" id="48140"/>
    <lineage>
        <taxon>Eukaryota</taxon>
        <taxon>Fungi</taxon>
        <taxon>Dikarya</taxon>
        <taxon>Basidiomycota</taxon>
        <taxon>Agaricomycotina</taxon>
        <taxon>Agaricomycetes</taxon>
        <taxon>Polyporales</taxon>
        <taxon>Phanerochaetaceae</taxon>
        <taxon>Phanerochaete</taxon>
    </lineage>
</organism>
<evidence type="ECO:0000259" key="2">
    <source>
        <dbReference type="SMART" id="SM00382"/>
    </source>
</evidence>
<dbReference type="InterPro" id="IPR027417">
    <property type="entry name" value="P-loop_NTPase"/>
</dbReference>
<dbReference type="CDD" id="cd19481">
    <property type="entry name" value="RecA-like_protease"/>
    <property type="match status" value="1"/>
</dbReference>
<dbReference type="SMART" id="SM00382">
    <property type="entry name" value="AAA"/>
    <property type="match status" value="1"/>
</dbReference>
<dbReference type="PANTHER" id="PTHR46411">
    <property type="entry name" value="FAMILY ATPASE, PUTATIVE-RELATED"/>
    <property type="match status" value="1"/>
</dbReference>
<reference evidence="3 4" key="1">
    <citation type="submission" date="2021-08" db="EMBL/GenBank/DDBJ databases">
        <title>Draft Genome Sequence of Phanerochaete sordida strain YK-624.</title>
        <authorList>
            <person name="Mori T."/>
            <person name="Dohra H."/>
            <person name="Suzuki T."/>
            <person name="Kawagishi H."/>
            <person name="Hirai H."/>
        </authorList>
    </citation>
    <scope>NUCLEOTIDE SEQUENCE [LARGE SCALE GENOMIC DNA]</scope>
    <source>
        <strain evidence="3 4">YK-624</strain>
    </source>
</reference>
<dbReference type="InterPro" id="IPR054289">
    <property type="entry name" value="DUF7025"/>
</dbReference>
<dbReference type="GO" id="GO:0016887">
    <property type="term" value="F:ATP hydrolysis activity"/>
    <property type="evidence" value="ECO:0007669"/>
    <property type="project" value="InterPro"/>
</dbReference>
<sequence length="678" mass="76006">MRRFLKFWRVWSSPTPKSDAEKGASASADLERTASSSTLVSSPTLPPPKLTVKRFDYYYHERSKTWKHKDMDEKVSPTDANAPAANGNDPWQVYCFVVVRTIPATNTESAEPTFQVVIKSPYLRDACKNAIGDAGPAINWSVEPLSFVPNTLLLYLPLFEQYRAGLEQQKTRTEREINMLQSIAALIDYLYKDYGTTIANIERLRSRGEITFDLLYALLLPTTLFSATCPVTGEPIAVRLTGWTETGKSYTLHCQGFDARDETEPAAEETNADASTDQEPRKSSGTRAYGWVNMTFHIGSFEGTRKINDLSCYPMEYHLLASALRQTLIERGRKWASYSGVHHVFYKGMAFQDEAKYNINSRAMVDSATFRRLKPNYAMPKLKRGTKQFLSTDELTEGQLMMASPVLYGFSLSDKIWLELNVEKVSEIQWNDEAFANLVLPPGRKSLLLSLVEAHQINRGDDFDDFVKGKGHGLVVNLFGPPGVGKTLSAEATSEHVRRPLYVVGSNDLGRDANTLDSALQSVFDVANTWKAIVLIDEADVFLEQRSLHDLERNAMVAVFLRHLEYYAGILFFTTNRVKTFDEAFLSRVHVALHFGELSQDAKMQIWAAFLRKVRVVVTQNQLAQLAGRTVNGREIKNAARTASSLALGRGEELCYAHVAETLDAMAVFTSEFRAATA</sequence>
<evidence type="ECO:0000256" key="1">
    <source>
        <dbReference type="SAM" id="MobiDB-lite"/>
    </source>
</evidence>
<dbReference type="InterPro" id="IPR003593">
    <property type="entry name" value="AAA+_ATPase"/>
</dbReference>
<protein>
    <submittedName>
        <fullName evidence="3">ATPase family AAA domain-containing protein</fullName>
    </submittedName>
</protein>
<dbReference type="InterPro" id="IPR003959">
    <property type="entry name" value="ATPase_AAA_core"/>
</dbReference>
<dbReference type="Pfam" id="PF22942">
    <property type="entry name" value="DUF7025"/>
    <property type="match status" value="1"/>
</dbReference>
<dbReference type="Pfam" id="PF00004">
    <property type="entry name" value="AAA"/>
    <property type="match status" value="1"/>
</dbReference>
<dbReference type="PANTHER" id="PTHR46411:SF3">
    <property type="entry name" value="AAA+ ATPASE DOMAIN-CONTAINING PROTEIN"/>
    <property type="match status" value="1"/>
</dbReference>
<dbReference type="GO" id="GO:0005524">
    <property type="term" value="F:ATP binding"/>
    <property type="evidence" value="ECO:0007669"/>
    <property type="project" value="InterPro"/>
</dbReference>